<name>A0AAD9PLV6_9APIC</name>
<dbReference type="SMART" id="SM00668">
    <property type="entry name" value="CTLH"/>
    <property type="match status" value="1"/>
</dbReference>
<dbReference type="PROSITE" id="PS50896">
    <property type="entry name" value="LISH"/>
    <property type="match status" value="1"/>
</dbReference>
<proteinExistence type="predicted"/>
<evidence type="ECO:0000313" key="2">
    <source>
        <dbReference type="EMBL" id="KAK2197163.1"/>
    </source>
</evidence>
<dbReference type="AlphaFoldDB" id="A0AAD9PLV6"/>
<dbReference type="EMBL" id="JALLKP010000001">
    <property type="protein sequence ID" value="KAK2197163.1"/>
    <property type="molecule type" value="Genomic_DNA"/>
</dbReference>
<sequence>MAVPSTNITEEGNDVAKYTNCSPEPNSETSADVRRCVEQLCNLEVSEDDLKCVVLNHLYTWMYKESFETFLQEARLNDVYNDKLKISQRREIHQSILKGDLNHAVELVNGLDPLILKKNYEILFGMKLFQLFGLIKNGHVIEAAQFARHEMPQCLQNDPKLFEKLERAMSLVTFPDLSAPEAMEIINTIETAQEVSKKLDTIIMEHFNLHPISILDCIVKEALWAEAKAESMGVNMKLKLTNIERCGFSKKQ</sequence>
<gene>
    <name evidence="2" type="ORF">BdWA1_000162</name>
</gene>
<accession>A0AAD9PLV6</accession>
<dbReference type="KEGG" id="bdw:94334460"/>
<evidence type="ECO:0000259" key="1">
    <source>
        <dbReference type="PROSITE" id="PS50897"/>
    </source>
</evidence>
<protein>
    <submittedName>
        <fullName evidence="2">Bifunctional CTLH-CRA C-terminal to LisH motif domain/CTLH</fullName>
    </submittedName>
</protein>
<keyword evidence="3" id="KW-1185">Reference proteome</keyword>
<comment type="caution">
    <text evidence="2">The sequence shown here is derived from an EMBL/GenBank/DDBJ whole genome shotgun (WGS) entry which is preliminary data.</text>
</comment>
<dbReference type="Proteomes" id="UP001214638">
    <property type="component" value="Unassembled WGS sequence"/>
</dbReference>
<dbReference type="PROSITE" id="PS50897">
    <property type="entry name" value="CTLH"/>
    <property type="match status" value="1"/>
</dbReference>
<organism evidence="2 3">
    <name type="scientific">Babesia duncani</name>
    <dbReference type="NCBI Taxonomy" id="323732"/>
    <lineage>
        <taxon>Eukaryota</taxon>
        <taxon>Sar</taxon>
        <taxon>Alveolata</taxon>
        <taxon>Apicomplexa</taxon>
        <taxon>Aconoidasida</taxon>
        <taxon>Piroplasmida</taxon>
        <taxon>Babesiidae</taxon>
        <taxon>Babesia</taxon>
    </lineage>
</organism>
<dbReference type="InterPro" id="IPR006594">
    <property type="entry name" value="LisH"/>
</dbReference>
<dbReference type="Pfam" id="PF10607">
    <property type="entry name" value="CTLH"/>
    <property type="match status" value="1"/>
</dbReference>
<evidence type="ECO:0000313" key="3">
    <source>
        <dbReference type="Proteomes" id="UP001214638"/>
    </source>
</evidence>
<dbReference type="InterPro" id="IPR024964">
    <property type="entry name" value="CTLH/CRA"/>
</dbReference>
<dbReference type="RefSeq" id="XP_067804005.1">
    <property type="nucleotide sequence ID" value="XM_067945214.1"/>
</dbReference>
<feature type="domain" description="CTLH" evidence="1">
    <location>
        <begin position="85"/>
        <end position="142"/>
    </location>
</feature>
<dbReference type="InterPro" id="IPR006595">
    <property type="entry name" value="CTLH_C"/>
</dbReference>
<reference evidence="2" key="1">
    <citation type="journal article" date="2023" name="Nat. Microbiol.">
        <title>Babesia duncani multi-omics identifies virulence factors and drug targets.</title>
        <authorList>
            <person name="Singh P."/>
            <person name="Lonardi S."/>
            <person name="Liang Q."/>
            <person name="Vydyam P."/>
            <person name="Khabirova E."/>
            <person name="Fang T."/>
            <person name="Gihaz S."/>
            <person name="Thekkiniath J."/>
            <person name="Munshi M."/>
            <person name="Abel S."/>
            <person name="Ciampossin L."/>
            <person name="Batugedara G."/>
            <person name="Gupta M."/>
            <person name="Lu X.M."/>
            <person name="Lenz T."/>
            <person name="Chakravarty S."/>
            <person name="Cornillot E."/>
            <person name="Hu Y."/>
            <person name="Ma W."/>
            <person name="Gonzalez L.M."/>
            <person name="Sanchez S."/>
            <person name="Estrada K."/>
            <person name="Sanchez-Flores A."/>
            <person name="Montero E."/>
            <person name="Harb O.S."/>
            <person name="Le Roch K.G."/>
            <person name="Mamoun C.B."/>
        </authorList>
    </citation>
    <scope>NUCLEOTIDE SEQUENCE</scope>
    <source>
        <strain evidence="2">WA1</strain>
    </source>
</reference>
<dbReference type="GeneID" id="94334460"/>